<dbReference type="NCBIfam" id="TIGR00537">
    <property type="entry name" value="hemK_rel_arch"/>
    <property type="match status" value="1"/>
</dbReference>
<comment type="caution">
    <text evidence="20">The sequence shown here is derived from an EMBL/GenBank/DDBJ whole genome shotgun (WGS) entry which is preliminary data.</text>
</comment>
<dbReference type="Pfam" id="PF05175">
    <property type="entry name" value="MTS"/>
    <property type="match status" value="1"/>
</dbReference>
<comment type="subunit">
    <text evidence="10">Heterodimer; heterodimerization with TRMT112 is required for S-adenosyl-L-methionine-binding.</text>
</comment>
<protein>
    <recommendedName>
        <fullName evidence="15">Methyltransferase HEMK2</fullName>
    </recommendedName>
    <alternativeName>
        <fullName evidence="14">HemK methyltransferase family member 2</fullName>
    </alternativeName>
    <alternativeName>
        <fullName evidence="12">Lysine N-methyltransferase 9</fullName>
    </alternativeName>
    <alternativeName>
        <fullName evidence="11">Methylarsonite methyltransferase N6AMT1</fullName>
    </alternativeName>
    <alternativeName>
        <fullName evidence="16">Methyltransferase N6AMT1</fullName>
    </alternativeName>
    <alternativeName>
        <fullName evidence="13">Protein N(5)-glutamine methyltransferase</fullName>
    </alternativeName>
</protein>
<evidence type="ECO:0000259" key="19">
    <source>
        <dbReference type="Pfam" id="PF05175"/>
    </source>
</evidence>
<evidence type="ECO:0000256" key="12">
    <source>
        <dbReference type="ARBA" id="ARBA00076540"/>
    </source>
</evidence>
<evidence type="ECO:0000256" key="11">
    <source>
        <dbReference type="ARBA" id="ARBA00075330"/>
    </source>
</evidence>
<evidence type="ECO:0000256" key="7">
    <source>
        <dbReference type="ARBA" id="ARBA00048619"/>
    </source>
</evidence>
<evidence type="ECO:0000256" key="17">
    <source>
        <dbReference type="SAM" id="Coils"/>
    </source>
</evidence>
<dbReference type="GO" id="GO:0035657">
    <property type="term" value="C:eRF1 methyltransferase complex"/>
    <property type="evidence" value="ECO:0007669"/>
    <property type="project" value="TreeGrafter"/>
</dbReference>
<evidence type="ECO:0000256" key="14">
    <source>
        <dbReference type="ARBA" id="ARBA00083337"/>
    </source>
</evidence>
<dbReference type="PROSITE" id="PS00092">
    <property type="entry name" value="N6_MTASE"/>
    <property type="match status" value="1"/>
</dbReference>
<gene>
    <name evidence="20" type="primary">N6AMT1</name>
    <name evidence="20" type="ORF">EVAR_82935_1</name>
</gene>
<dbReference type="InterPro" id="IPR004557">
    <property type="entry name" value="PrmC-related"/>
</dbReference>
<feature type="coiled-coil region" evidence="17">
    <location>
        <begin position="79"/>
        <end position="110"/>
    </location>
</feature>
<comment type="catalytic activity">
    <reaction evidence="7">
        <text>L-lysyl-[histone] + S-adenosyl-L-methionine = N(6)-methyl-L-lysyl-[histone] + S-adenosyl-L-homocysteine + H(+)</text>
        <dbReference type="Rhea" id="RHEA:10024"/>
        <dbReference type="Rhea" id="RHEA-COMP:9845"/>
        <dbReference type="Rhea" id="RHEA-COMP:9846"/>
        <dbReference type="ChEBI" id="CHEBI:15378"/>
        <dbReference type="ChEBI" id="CHEBI:29969"/>
        <dbReference type="ChEBI" id="CHEBI:57856"/>
        <dbReference type="ChEBI" id="CHEBI:59789"/>
        <dbReference type="ChEBI" id="CHEBI:61929"/>
    </reaction>
    <physiologicalReaction direction="left-to-right" evidence="7">
        <dbReference type="Rhea" id="RHEA:10025"/>
    </physiologicalReaction>
</comment>
<evidence type="ECO:0000256" key="8">
    <source>
        <dbReference type="ARBA" id="ARBA00050903"/>
    </source>
</evidence>
<evidence type="ECO:0000313" key="20">
    <source>
        <dbReference type="EMBL" id="GBP57223.1"/>
    </source>
</evidence>
<dbReference type="InterPro" id="IPR028119">
    <property type="entry name" value="Snapin/Pallidin/Snn1"/>
</dbReference>
<dbReference type="Pfam" id="PF14712">
    <property type="entry name" value="Snapin_Pallidin"/>
    <property type="match status" value="1"/>
</dbReference>
<comment type="subcellular location">
    <subcellularLocation>
        <location evidence="1">Nucleus</location>
    </subcellularLocation>
</comment>
<dbReference type="PANTHER" id="PTHR45875:SF1">
    <property type="entry name" value="METHYLTRANSFERASE N6AMT1"/>
    <property type="match status" value="1"/>
</dbReference>
<dbReference type="Gene3D" id="3.40.50.150">
    <property type="entry name" value="Vaccinia Virus protein VP39"/>
    <property type="match status" value="1"/>
</dbReference>
<comment type="function">
    <text evidence="9">Methyltransferase that can methylate proteins and, to a lower extent, arsenic. Catalytic subunit of a heterodimer with TRMT112, which monomethylates 'Lys-12' of histone H4 (H4K12me1), a modification present at the promoters of numerous genes encoding cell cycle regulators. Catalytic subunit of a heterodimer with TRMT112, which catalyzes N5-methylation of Glu residue of proteins with a Gly-Gln-Xaa-Xaa-Xaa-Arg motif. Methylates ETF1 on 'Gln-185'; ETF1 needs to be complexed to ERF3 in its GTP-bound form to be efficiently methylated. May also play a role in the modulation of arsenic-induced toxicity by mediating the conversion of monomethylarsonous acid (3+) into the less toxic dimethylarsonic acid. It however only plays a limited role in arsenic metabolism compared with AS3MT.</text>
</comment>
<evidence type="ECO:0000256" key="10">
    <source>
        <dbReference type="ARBA" id="ARBA00062344"/>
    </source>
</evidence>
<evidence type="ECO:0000256" key="2">
    <source>
        <dbReference type="ARBA" id="ARBA00006149"/>
    </source>
</evidence>
<dbReference type="Proteomes" id="UP000299102">
    <property type="component" value="Unassembled WGS sequence"/>
</dbReference>
<evidence type="ECO:0000256" key="4">
    <source>
        <dbReference type="ARBA" id="ARBA00022679"/>
    </source>
</evidence>
<organism evidence="20 21">
    <name type="scientific">Eumeta variegata</name>
    <name type="common">Bagworm moth</name>
    <name type="synonym">Eumeta japonica</name>
    <dbReference type="NCBI Taxonomy" id="151549"/>
    <lineage>
        <taxon>Eukaryota</taxon>
        <taxon>Metazoa</taxon>
        <taxon>Ecdysozoa</taxon>
        <taxon>Arthropoda</taxon>
        <taxon>Hexapoda</taxon>
        <taxon>Insecta</taxon>
        <taxon>Pterygota</taxon>
        <taxon>Neoptera</taxon>
        <taxon>Endopterygota</taxon>
        <taxon>Lepidoptera</taxon>
        <taxon>Glossata</taxon>
        <taxon>Ditrysia</taxon>
        <taxon>Tineoidea</taxon>
        <taxon>Psychidae</taxon>
        <taxon>Oiketicinae</taxon>
        <taxon>Eumeta</taxon>
    </lineage>
</organism>
<evidence type="ECO:0000256" key="6">
    <source>
        <dbReference type="ARBA" id="ARBA00023242"/>
    </source>
</evidence>
<keyword evidence="5" id="KW-0949">S-adenosyl-L-methionine</keyword>
<dbReference type="InterPro" id="IPR052190">
    <property type="entry name" value="Euk-Arch_PrmC-MTase"/>
</dbReference>
<keyword evidence="4 20" id="KW-0808">Transferase</keyword>
<dbReference type="GO" id="GO:0003676">
    <property type="term" value="F:nucleic acid binding"/>
    <property type="evidence" value="ECO:0007669"/>
    <property type="project" value="InterPro"/>
</dbReference>
<keyword evidence="6" id="KW-0539">Nucleus</keyword>
<sequence>MLIYREKNGWPADAAAGGRTPASKQRTKNVVASMDDTESTTTSADENTGNLLDNPTRDTLAEGLLGLLKPCIDQLDDRVRATRISQLELRQQIESLNEELMKVREALNAQPDLELYVKKLIACKHKITVVLNILQASQDRLNDLRRSVGLEKGVRTAILTGSDKIEPEQGPSAEDSFLLIDALEQDLSYLKTKNPAICLEIGSGSGIIVTAFGMAFQNCFCLSTDINFKACLMTHHTASHNGVPLDSVNMDLGMSFVNNKFDVIIFNPPYVVTESSECGVKDISASWAGGAKGREVTDRLLHEIPKMLADDGVFYLLLIKENIPGEVVNIMFKLGYRSNLVIGRRVRNEHQLVYKFYK</sequence>
<feature type="region of interest" description="Disordered" evidence="18">
    <location>
        <begin position="1"/>
        <end position="54"/>
    </location>
</feature>
<dbReference type="PANTHER" id="PTHR45875">
    <property type="entry name" value="METHYLTRANSFERASE N6AMT1"/>
    <property type="match status" value="1"/>
</dbReference>
<dbReference type="GO" id="GO:0005634">
    <property type="term" value="C:nucleus"/>
    <property type="evidence" value="ECO:0007669"/>
    <property type="project" value="UniProtKB-SubCell"/>
</dbReference>
<reference evidence="20 21" key="1">
    <citation type="journal article" date="2019" name="Commun. Biol.">
        <title>The bagworm genome reveals a unique fibroin gene that provides high tensile strength.</title>
        <authorList>
            <person name="Kono N."/>
            <person name="Nakamura H."/>
            <person name="Ohtoshi R."/>
            <person name="Tomita M."/>
            <person name="Numata K."/>
            <person name="Arakawa K."/>
        </authorList>
    </citation>
    <scope>NUCLEOTIDE SEQUENCE [LARGE SCALE GENOMIC DNA]</scope>
</reference>
<comment type="similarity">
    <text evidence="2">Belongs to the eukaryotic/archaeal PrmC-related family.</text>
</comment>
<evidence type="ECO:0000256" key="13">
    <source>
        <dbReference type="ARBA" id="ARBA00080992"/>
    </source>
</evidence>
<dbReference type="GO" id="GO:0032259">
    <property type="term" value="P:methylation"/>
    <property type="evidence" value="ECO:0007669"/>
    <property type="project" value="UniProtKB-KW"/>
</dbReference>
<keyword evidence="3 20" id="KW-0489">Methyltransferase</keyword>
<dbReference type="SUPFAM" id="SSF53335">
    <property type="entry name" value="S-adenosyl-L-methionine-dependent methyltransferases"/>
    <property type="match status" value="1"/>
</dbReference>
<dbReference type="EMBL" id="BGZK01000711">
    <property type="protein sequence ID" value="GBP57223.1"/>
    <property type="molecule type" value="Genomic_DNA"/>
</dbReference>
<dbReference type="OrthoDB" id="406152at2759"/>
<accession>A0A4C1X230</accession>
<evidence type="ECO:0000256" key="3">
    <source>
        <dbReference type="ARBA" id="ARBA00022603"/>
    </source>
</evidence>
<dbReference type="GO" id="GO:0036009">
    <property type="term" value="F:protein-glutamine N-methyltransferase activity"/>
    <property type="evidence" value="ECO:0007669"/>
    <property type="project" value="UniProtKB-ARBA"/>
</dbReference>
<keyword evidence="21" id="KW-1185">Reference proteome</keyword>
<dbReference type="InterPro" id="IPR029063">
    <property type="entry name" value="SAM-dependent_MTases_sf"/>
</dbReference>
<dbReference type="FunFam" id="3.40.50.150:FF:000077">
    <property type="entry name" value="HemK methyltransferase family member 2"/>
    <property type="match status" value="1"/>
</dbReference>
<evidence type="ECO:0000256" key="1">
    <source>
        <dbReference type="ARBA" id="ARBA00004123"/>
    </source>
</evidence>
<evidence type="ECO:0000256" key="15">
    <source>
        <dbReference type="ARBA" id="ARBA00093624"/>
    </source>
</evidence>
<dbReference type="InterPro" id="IPR002052">
    <property type="entry name" value="DNA_methylase_N6_adenine_CS"/>
</dbReference>
<name>A0A4C1X230_EUMVA</name>
<dbReference type="AlphaFoldDB" id="A0A4C1X230"/>
<dbReference type="STRING" id="151549.A0A4C1X230"/>
<feature type="domain" description="Methyltransferase small" evidence="19">
    <location>
        <begin position="189"/>
        <end position="275"/>
    </location>
</feature>
<evidence type="ECO:0000256" key="16">
    <source>
        <dbReference type="ARBA" id="ARBA00093667"/>
    </source>
</evidence>
<evidence type="ECO:0000256" key="5">
    <source>
        <dbReference type="ARBA" id="ARBA00022691"/>
    </source>
</evidence>
<evidence type="ECO:0000256" key="9">
    <source>
        <dbReference type="ARBA" id="ARBA00053180"/>
    </source>
</evidence>
<comment type="catalytic activity">
    <reaction evidence="8">
        <text>methylarsonous acid + S-adenosyl-L-methionine = dimethylarsinate + S-adenosyl-L-homocysteine + 2 H(+)</text>
        <dbReference type="Rhea" id="RHEA:11684"/>
        <dbReference type="ChEBI" id="CHEBI:15378"/>
        <dbReference type="ChEBI" id="CHEBI:16223"/>
        <dbReference type="ChEBI" id="CHEBI:17826"/>
        <dbReference type="ChEBI" id="CHEBI:57856"/>
        <dbReference type="ChEBI" id="CHEBI:59789"/>
    </reaction>
</comment>
<dbReference type="InterPro" id="IPR007848">
    <property type="entry name" value="Small_mtfrase_dom"/>
</dbReference>
<feature type="compositionally biased region" description="Low complexity" evidence="18">
    <location>
        <begin position="39"/>
        <end position="48"/>
    </location>
</feature>
<evidence type="ECO:0000256" key="18">
    <source>
        <dbReference type="SAM" id="MobiDB-lite"/>
    </source>
</evidence>
<evidence type="ECO:0000313" key="21">
    <source>
        <dbReference type="Proteomes" id="UP000299102"/>
    </source>
</evidence>
<keyword evidence="17" id="KW-0175">Coiled coil</keyword>
<proteinExistence type="inferred from homology"/>